<keyword evidence="1" id="KW-0472">Membrane</keyword>
<sequence length="45" mass="5009">MDYKFLSGFTAGFLVAVPISTLGLYLIYLKVSAHVRQIVNEYGRG</sequence>
<feature type="transmembrane region" description="Helical" evidence="1">
    <location>
        <begin position="6"/>
        <end position="28"/>
    </location>
</feature>
<evidence type="ECO:0000313" key="6">
    <source>
        <dbReference type="EMBL" id="QWJ75375.1"/>
    </source>
</evidence>
<reference evidence="6" key="5">
    <citation type="journal article" date="2021" name="PLoS ONE">
        <title>Genome analysis of cotton leafroll dwarf virus reveals variability in the silencing suppressor protein, genotypes and genomic recombinants in the USA.</title>
        <authorList>
            <person name="Tabassum A."/>
            <person name="Bag S."/>
            <person name="Roberts P.M."/>
        </authorList>
    </citation>
    <scope>NUCLEOTIDE SEQUENCE</scope>
    <source>
        <strain evidence="11">AL</strain>
        <strain evidence="6">GA_40</strain>
        <strain evidence="10">GA_58</strain>
        <strain evidence="8">GA_67</strain>
        <strain evidence="7">GA_72</strain>
        <strain evidence="9">GA_77</strain>
    </source>
</reference>
<dbReference type="RefSeq" id="YP_009186828.1">
    <property type="nucleotide sequence ID" value="NC_014545.1"/>
</dbReference>
<dbReference type="EMBL" id="MT814774">
    <property type="protein sequence ID" value="QWJ75387.1"/>
    <property type="molecule type" value="Genomic_RNA"/>
</dbReference>
<reference evidence="4" key="3">
    <citation type="journal article" date="2020" name="Microbiol. Resour. Announc.">
        <title>Complete Genome Sequence of Cotton Leafroll Dwarf Virus Isolated from Cotton in Texas, USA.</title>
        <authorList>
            <person name="Ali A."/>
            <person name="Mokhtari S."/>
        </authorList>
    </citation>
    <scope>NUCLEOTIDE SEQUENCE</scope>
    <source>
        <strain evidence="4">Texas CS4</strain>
    </source>
</reference>
<dbReference type="EMBL" id="MT633122">
    <property type="protein sequence ID" value="QKV28733.1"/>
    <property type="molecule type" value="Genomic_RNA"/>
</dbReference>
<evidence type="ECO:0000313" key="2">
    <source>
        <dbReference type="EMBL" id="ARU09829.1"/>
    </source>
</evidence>
<evidence type="ECO:0000313" key="11">
    <source>
        <dbReference type="EMBL" id="QWJ75402.1"/>
    </source>
</evidence>
<evidence type="ECO:0000313" key="7">
    <source>
        <dbReference type="EMBL" id="QWJ75381.1"/>
    </source>
</evidence>
<protein>
    <submittedName>
        <fullName evidence="2">P3a</fullName>
    </submittedName>
</protein>
<dbReference type="EMBL" id="MN872302">
    <property type="protein sequence ID" value="QHB18535.1"/>
    <property type="molecule type" value="Genomic_RNA"/>
</dbReference>
<evidence type="ECO:0000313" key="8">
    <source>
        <dbReference type="EMBL" id="QWJ75387.1"/>
    </source>
</evidence>
<accession>A0A1Y0EXV5</accession>
<keyword evidence="1" id="KW-1133">Transmembrane helix</keyword>
<evidence type="ECO:0000256" key="1">
    <source>
        <dbReference type="SAM" id="Phobius"/>
    </source>
</evidence>
<dbReference type="EMBL" id="MT814776">
    <property type="protein sequence ID" value="QWJ75399.1"/>
    <property type="molecule type" value="Genomic_RNA"/>
</dbReference>
<dbReference type="EMBL" id="MT814777">
    <property type="protein sequence ID" value="QWJ75402.1"/>
    <property type="molecule type" value="Genomic_RNA"/>
</dbReference>
<dbReference type="EMBL" id="MN071395">
    <property type="protein sequence ID" value="QEU57989.1"/>
    <property type="molecule type" value="Genomic_RNA"/>
</dbReference>
<reference evidence="3" key="2">
    <citation type="submission" date="2019-06" db="EMBL/GenBank/DDBJ databases">
        <title>Characterization of the complete genome and P0 protein for a previously unreported genotype of cotton leafroll dwarf virus, an introduced polerovirus in the USA#.</title>
        <authorList>
            <person name="Avelar A.S."/>
            <person name="Ramos-Sobrinho R."/>
            <person name="Lawrence K."/>
            <person name="Conner K."/>
            <person name="Brown J."/>
        </authorList>
    </citation>
    <scope>NUCLEOTIDE SEQUENCE</scope>
    <source>
        <strain evidence="3">AL_US</strain>
    </source>
</reference>
<organism evidence="2">
    <name type="scientific">Cotton leafroll dwarf virus</name>
    <dbReference type="NCBI Taxonomy" id="312295"/>
    <lineage>
        <taxon>Viruses</taxon>
        <taxon>Riboviria</taxon>
        <taxon>Orthornavirae</taxon>
        <taxon>Pisuviricota</taxon>
        <taxon>Pisoniviricetes</taxon>
        <taxon>Sobelivirales</taxon>
        <taxon>Solemoviridae</taxon>
        <taxon>Polerovirus</taxon>
        <taxon>Polerovirus CLDV</taxon>
    </lineage>
</organism>
<dbReference type="OrthoDB" id="27834at10239"/>
<proteinExistence type="predicted"/>
<dbReference type="EMBL" id="KX588248">
    <property type="protein sequence ID" value="ARU09829.1"/>
    <property type="molecule type" value="Genomic_RNA"/>
</dbReference>
<reference evidence="5" key="4">
    <citation type="submission" date="2020-06" db="EMBL/GenBank/DDBJ databases">
        <title>Complete Genome Sequence of Cotton Leafroll Dwarf virus (CLRDV) infecting Cotton in Georgia, USA.</title>
        <authorList>
            <person name="Tabassum A."/>
            <person name="Roberts P."/>
            <person name="Bag S."/>
        </authorList>
    </citation>
    <scope>NUCLEOTIDE SEQUENCE</scope>
    <source>
        <strain evidence="5">GA_53</strain>
    </source>
</reference>
<keyword evidence="1" id="KW-0812">Transmembrane</keyword>
<dbReference type="EMBL" id="MT800933">
    <property type="protein sequence ID" value="QWJ75381.1"/>
    <property type="molecule type" value="Genomic_RNA"/>
</dbReference>
<reference evidence="2" key="1">
    <citation type="submission" date="2016-07" db="EMBL/GenBank/DDBJ databases">
        <authorList>
            <person name="Miller W.A."/>
            <person name="Feng Y."/>
            <person name="Krueger E.N."/>
            <person name="Dorman K."/>
            <person name="Bonning B.C."/>
        </authorList>
    </citation>
    <scope>NUCLEOTIDE SEQUENCE</scope>
    <source>
        <strain evidence="2">CN-S5</strain>
    </source>
</reference>
<evidence type="ECO:0000313" key="5">
    <source>
        <dbReference type="EMBL" id="QKV28733.1"/>
    </source>
</evidence>
<evidence type="ECO:0000313" key="4">
    <source>
        <dbReference type="EMBL" id="QHB18535.1"/>
    </source>
</evidence>
<name>A0A1Y0EXV5_9VIRU</name>
<evidence type="ECO:0000313" key="9">
    <source>
        <dbReference type="EMBL" id="QWJ75392.1"/>
    </source>
</evidence>
<evidence type="ECO:0000313" key="10">
    <source>
        <dbReference type="EMBL" id="QWJ75399.1"/>
    </source>
</evidence>
<evidence type="ECO:0000313" key="3">
    <source>
        <dbReference type="EMBL" id="QEU57989.1"/>
    </source>
</evidence>
<dbReference type="KEGG" id="vg:26408713"/>
<dbReference type="GeneID" id="26408713"/>
<dbReference type="EMBL" id="MT800932">
    <property type="protein sequence ID" value="QWJ75375.1"/>
    <property type="molecule type" value="Genomic_RNA"/>
</dbReference>
<gene>
    <name evidence="3" type="primary">ORF3a</name>
</gene>
<dbReference type="EMBL" id="MT814775">
    <property type="protein sequence ID" value="QWJ75392.1"/>
    <property type="molecule type" value="Genomic_RNA"/>
</dbReference>